<keyword evidence="1" id="KW-0812">Transmembrane</keyword>
<dbReference type="InterPro" id="IPR007563">
    <property type="entry name" value="DUF554"/>
</dbReference>
<feature type="transmembrane region" description="Helical" evidence="1">
    <location>
        <begin position="179"/>
        <end position="200"/>
    </location>
</feature>
<evidence type="ECO:0000256" key="1">
    <source>
        <dbReference type="SAM" id="Phobius"/>
    </source>
</evidence>
<sequence>MTGNIVNALAIIAGSIFGVAFKNKIADRFSDLMVEALAISIMVYGVSQGITTQNPLILFASIALGALIGEAIDIEKKLNDLGDFFQSRMKNSANVTQGFVTASLLFCVGAMAIMGGLQSGLQGNHEILFAKSFLDGIMSVIFASAMGIGVVLSAISVFVYQGTIILLSGLIKPFLAQEVIVEMTAVGGVLIFGIGINMLKIKRLKLGNMLPAVFVPVLIGFFMNLI</sequence>
<gene>
    <name evidence="2" type="ORF">SAMN02746064_00930</name>
</gene>
<dbReference type="Pfam" id="PF04474">
    <property type="entry name" value="DUF554"/>
    <property type="match status" value="1"/>
</dbReference>
<accession>A0A1M4VAY2</accession>
<dbReference type="Proteomes" id="UP000184251">
    <property type="component" value="Unassembled WGS sequence"/>
</dbReference>
<feature type="transmembrane region" description="Helical" evidence="1">
    <location>
        <begin position="95"/>
        <end position="117"/>
    </location>
</feature>
<dbReference type="STRING" id="1120975.SAMN02746064_00930"/>
<dbReference type="RefSeq" id="WP_073269923.1">
    <property type="nucleotide sequence ID" value="NZ_FQTU01000005.1"/>
</dbReference>
<dbReference type="EMBL" id="FQTU01000005">
    <property type="protein sequence ID" value="SHE66131.1"/>
    <property type="molecule type" value="Genomic_DNA"/>
</dbReference>
<dbReference type="AlphaFoldDB" id="A0A1M4VAY2"/>
<evidence type="ECO:0000313" key="2">
    <source>
        <dbReference type="EMBL" id="SHE66131.1"/>
    </source>
</evidence>
<keyword evidence="3" id="KW-1185">Reference proteome</keyword>
<dbReference type="PANTHER" id="PTHR36111:SF2">
    <property type="entry name" value="INNER MEMBRANE PROTEIN"/>
    <property type="match status" value="1"/>
</dbReference>
<reference evidence="2 3" key="1">
    <citation type="submission" date="2016-11" db="EMBL/GenBank/DDBJ databases">
        <authorList>
            <person name="Jaros S."/>
            <person name="Januszkiewicz K."/>
            <person name="Wedrychowicz H."/>
        </authorList>
    </citation>
    <scope>NUCLEOTIDE SEQUENCE [LARGE SCALE GENOMIC DNA]</scope>
    <source>
        <strain evidence="2 3">DSM 14828</strain>
    </source>
</reference>
<proteinExistence type="predicted"/>
<organism evidence="2 3">
    <name type="scientific">Alkalibacter saccharofermentans DSM 14828</name>
    <dbReference type="NCBI Taxonomy" id="1120975"/>
    <lineage>
        <taxon>Bacteria</taxon>
        <taxon>Bacillati</taxon>
        <taxon>Bacillota</taxon>
        <taxon>Clostridia</taxon>
        <taxon>Eubacteriales</taxon>
        <taxon>Eubacteriaceae</taxon>
        <taxon>Alkalibacter</taxon>
    </lineage>
</organism>
<name>A0A1M4VAY2_9FIRM</name>
<protein>
    <recommendedName>
        <fullName evidence="4">DUF554 domain-containing protein</fullName>
    </recommendedName>
</protein>
<feature type="transmembrane region" description="Helical" evidence="1">
    <location>
        <begin position="6"/>
        <end position="25"/>
    </location>
</feature>
<dbReference type="PANTHER" id="PTHR36111">
    <property type="entry name" value="INNER MEMBRANE PROTEIN-RELATED"/>
    <property type="match status" value="1"/>
</dbReference>
<feature type="transmembrane region" description="Helical" evidence="1">
    <location>
        <begin position="137"/>
        <end position="167"/>
    </location>
</feature>
<evidence type="ECO:0000313" key="3">
    <source>
        <dbReference type="Proteomes" id="UP000184251"/>
    </source>
</evidence>
<feature type="transmembrane region" description="Helical" evidence="1">
    <location>
        <begin position="206"/>
        <end position="225"/>
    </location>
</feature>
<dbReference type="OrthoDB" id="9797976at2"/>
<keyword evidence="1" id="KW-0472">Membrane</keyword>
<evidence type="ECO:0008006" key="4">
    <source>
        <dbReference type="Google" id="ProtNLM"/>
    </source>
</evidence>
<keyword evidence="1" id="KW-1133">Transmembrane helix</keyword>